<dbReference type="InterPro" id="IPR010696">
    <property type="entry name" value="DUF1272"/>
</dbReference>
<gene>
    <name evidence="1" type="ORF">J7I44_11160</name>
</gene>
<proteinExistence type="predicted"/>
<reference evidence="1 2" key="1">
    <citation type="submission" date="2021-04" db="EMBL/GenBank/DDBJ databases">
        <authorList>
            <person name="Huq M.A."/>
        </authorList>
    </citation>
    <scope>NUCLEOTIDE SEQUENCE [LARGE SCALE GENOMIC DNA]</scope>
    <source>
        <strain evidence="1 2">MAH-13</strain>
    </source>
</reference>
<dbReference type="Proteomes" id="UP000823790">
    <property type="component" value="Unassembled WGS sequence"/>
</dbReference>
<evidence type="ECO:0000313" key="1">
    <source>
        <dbReference type="EMBL" id="MBP1474858.1"/>
    </source>
</evidence>
<keyword evidence="2" id="KW-1185">Reference proteome</keyword>
<sequence length="102" mass="11115">MLELRPTCEHCNKPLPPASAEARICSFECTFCHDCVEGLLQGVCPNCGGGFVPRPVRPAHDWKNGNFLGRCPATTRVTYKPVDAQAHRDLVARVASVPAQAR</sequence>
<dbReference type="EMBL" id="JAGJRS010000021">
    <property type="protein sequence ID" value="MBP1474858.1"/>
    <property type="molecule type" value="Genomic_DNA"/>
</dbReference>
<name>A0ABS4DP71_9GAMM</name>
<accession>A0ABS4DP71</accession>
<evidence type="ECO:0000313" key="2">
    <source>
        <dbReference type="Proteomes" id="UP000823790"/>
    </source>
</evidence>
<protein>
    <submittedName>
        <fullName evidence="1">DUF1272 domain-containing protein</fullName>
    </submittedName>
</protein>
<organism evidence="1 2">
    <name type="scientific">Frateuria flava</name>
    <dbReference type="NCBI Taxonomy" id="2821489"/>
    <lineage>
        <taxon>Bacteria</taxon>
        <taxon>Pseudomonadati</taxon>
        <taxon>Pseudomonadota</taxon>
        <taxon>Gammaproteobacteria</taxon>
        <taxon>Lysobacterales</taxon>
        <taxon>Rhodanobacteraceae</taxon>
        <taxon>Frateuria</taxon>
    </lineage>
</organism>
<dbReference type="RefSeq" id="WP_209620479.1">
    <property type="nucleotide sequence ID" value="NZ_JAGJRS010000021.1"/>
</dbReference>
<dbReference type="Pfam" id="PF06906">
    <property type="entry name" value="DUF1272"/>
    <property type="match status" value="1"/>
</dbReference>
<comment type="caution">
    <text evidence="1">The sequence shown here is derived from an EMBL/GenBank/DDBJ whole genome shotgun (WGS) entry which is preliminary data.</text>
</comment>